<reference evidence="2 3" key="1">
    <citation type="submission" date="2023-06" db="EMBL/GenBank/DDBJ databases">
        <title>SYSU T0a273.</title>
        <authorList>
            <person name="Gao L."/>
            <person name="Fang B.-Z."/>
            <person name="Li W.-J."/>
        </authorList>
    </citation>
    <scope>NUCLEOTIDE SEQUENCE [LARGE SCALE GENOMIC DNA]</scope>
    <source>
        <strain evidence="2 3">SYSU T0a273</strain>
    </source>
</reference>
<sequence length="389" mass="42031">MTAIDISTGETRQRGAWRPSLSGILLVAQLELRQRIRSTRWKWALAVFVALVGAVTLLLESTVGGEMFYGGPGDVVFGVLVFFVLFLGLLVSPTLSATSINGDNKDGTLAPLQVTALSAIDIVLGKLLAAWAASLAFLALSIPFMVWGFVGSGAPVGAVIVTVLVLAVELLVVCAIGLGWSAIASRTAASAVLSYVSVATLSVLTLVFFGLSFVLVSEPTTVRYYDQQYYYDETGQAYDSWTGERVDDPTADGCTFREETWDQPHTERTWWLLAANPFVIVADAAPSNDVVSDSRYESPQTMLGSIKYAVRSARLGPETVVNYCYGYDSYEEPELLPEELERRERLAGLSAVWPWGLAFHGLLAAGAIVLAVRRLEVPHGRLSPGTRVA</sequence>
<dbReference type="GO" id="GO:0140359">
    <property type="term" value="F:ABC-type transporter activity"/>
    <property type="evidence" value="ECO:0007669"/>
    <property type="project" value="InterPro"/>
</dbReference>
<feature type="transmembrane region" description="Helical" evidence="1">
    <location>
        <begin position="43"/>
        <end position="63"/>
    </location>
</feature>
<comment type="caution">
    <text evidence="2">The sequence shown here is derived from an EMBL/GenBank/DDBJ whole genome shotgun (WGS) entry which is preliminary data.</text>
</comment>
<feature type="transmembrane region" description="Helical" evidence="1">
    <location>
        <begin position="192"/>
        <end position="216"/>
    </location>
</feature>
<proteinExistence type="predicted"/>
<feature type="transmembrane region" description="Helical" evidence="1">
    <location>
        <begin position="156"/>
        <end position="180"/>
    </location>
</feature>
<evidence type="ECO:0000313" key="2">
    <source>
        <dbReference type="EMBL" id="MDN4484458.1"/>
    </source>
</evidence>
<organism evidence="2 3">
    <name type="scientific">Demequina lignilytica</name>
    <dbReference type="NCBI Taxonomy" id="3051663"/>
    <lineage>
        <taxon>Bacteria</taxon>
        <taxon>Bacillati</taxon>
        <taxon>Actinomycetota</taxon>
        <taxon>Actinomycetes</taxon>
        <taxon>Micrococcales</taxon>
        <taxon>Demequinaceae</taxon>
        <taxon>Demequina</taxon>
    </lineage>
</organism>
<feature type="transmembrane region" description="Helical" evidence="1">
    <location>
        <begin position="127"/>
        <end position="150"/>
    </location>
</feature>
<evidence type="ECO:0000313" key="3">
    <source>
        <dbReference type="Proteomes" id="UP001172756"/>
    </source>
</evidence>
<name>A0AB35MLC0_9MICO</name>
<feature type="transmembrane region" description="Helical" evidence="1">
    <location>
        <begin position="352"/>
        <end position="372"/>
    </location>
</feature>
<dbReference type="RefSeq" id="WP_301161022.1">
    <property type="nucleotide sequence ID" value="NZ_JAUHQB010000012.1"/>
</dbReference>
<keyword evidence="1" id="KW-0472">Membrane</keyword>
<feature type="transmembrane region" description="Helical" evidence="1">
    <location>
        <begin position="75"/>
        <end position="95"/>
    </location>
</feature>
<dbReference type="PANTHER" id="PTHR43471">
    <property type="entry name" value="ABC TRANSPORTER PERMEASE"/>
    <property type="match status" value="1"/>
</dbReference>
<keyword evidence="1" id="KW-1133">Transmembrane helix</keyword>
<protein>
    <submittedName>
        <fullName evidence="2">ABC transporter permease</fullName>
    </submittedName>
</protein>
<dbReference type="GO" id="GO:0005886">
    <property type="term" value="C:plasma membrane"/>
    <property type="evidence" value="ECO:0007669"/>
    <property type="project" value="UniProtKB-SubCell"/>
</dbReference>
<accession>A0AB35MLC0</accession>
<evidence type="ECO:0000256" key="1">
    <source>
        <dbReference type="SAM" id="Phobius"/>
    </source>
</evidence>
<keyword evidence="1" id="KW-0812">Transmembrane</keyword>
<dbReference type="EMBL" id="JAUHQB010000012">
    <property type="protein sequence ID" value="MDN4484458.1"/>
    <property type="molecule type" value="Genomic_DNA"/>
</dbReference>
<dbReference type="Proteomes" id="UP001172756">
    <property type="component" value="Unassembled WGS sequence"/>
</dbReference>
<dbReference type="AlphaFoldDB" id="A0AB35MLC0"/>
<gene>
    <name evidence="2" type="ORF">QQ002_12990</name>
</gene>